<dbReference type="EMBL" id="JAUEPS010000038">
    <property type="protein sequence ID" value="KAK0449692.1"/>
    <property type="molecule type" value="Genomic_DNA"/>
</dbReference>
<dbReference type="RefSeq" id="XP_060326984.1">
    <property type="nucleotide sequence ID" value="XM_060477995.1"/>
</dbReference>
<dbReference type="AlphaFoldDB" id="A0AA39JVH7"/>
<name>A0AA39JVH7_ARMTA</name>
<comment type="caution">
    <text evidence="1">The sequence shown here is derived from an EMBL/GenBank/DDBJ whole genome shotgun (WGS) entry which is preliminary data.</text>
</comment>
<evidence type="ECO:0000313" key="2">
    <source>
        <dbReference type="Proteomes" id="UP001175211"/>
    </source>
</evidence>
<reference evidence="1" key="1">
    <citation type="submission" date="2023-06" db="EMBL/GenBank/DDBJ databases">
        <authorList>
            <consortium name="Lawrence Berkeley National Laboratory"/>
            <person name="Ahrendt S."/>
            <person name="Sahu N."/>
            <person name="Indic B."/>
            <person name="Wong-Bajracharya J."/>
            <person name="Merenyi Z."/>
            <person name="Ke H.-M."/>
            <person name="Monk M."/>
            <person name="Kocsube S."/>
            <person name="Drula E."/>
            <person name="Lipzen A."/>
            <person name="Balint B."/>
            <person name="Henrissat B."/>
            <person name="Andreopoulos B."/>
            <person name="Martin F.M."/>
            <person name="Harder C.B."/>
            <person name="Rigling D."/>
            <person name="Ford K.L."/>
            <person name="Foster G.D."/>
            <person name="Pangilinan J."/>
            <person name="Papanicolaou A."/>
            <person name="Barry K."/>
            <person name="LaButti K."/>
            <person name="Viragh M."/>
            <person name="Koriabine M."/>
            <person name="Yan M."/>
            <person name="Riley R."/>
            <person name="Champramary S."/>
            <person name="Plett K.L."/>
            <person name="Tsai I.J."/>
            <person name="Slot J."/>
            <person name="Sipos G."/>
            <person name="Plett J."/>
            <person name="Nagy L.G."/>
            <person name="Grigoriev I.V."/>
        </authorList>
    </citation>
    <scope>NUCLEOTIDE SEQUENCE</scope>
    <source>
        <strain evidence="1">CCBAS 213</strain>
    </source>
</reference>
<protein>
    <submittedName>
        <fullName evidence="1">Uncharacterized protein</fullName>
    </submittedName>
</protein>
<keyword evidence="2" id="KW-1185">Reference proteome</keyword>
<proteinExistence type="predicted"/>
<gene>
    <name evidence="1" type="ORF">EV420DRAFT_1647026</name>
</gene>
<dbReference type="GeneID" id="85361543"/>
<accession>A0AA39JVH7</accession>
<evidence type="ECO:0000313" key="1">
    <source>
        <dbReference type="EMBL" id="KAK0449692.1"/>
    </source>
</evidence>
<dbReference type="Proteomes" id="UP001175211">
    <property type="component" value="Unassembled WGS sequence"/>
</dbReference>
<organism evidence="1 2">
    <name type="scientific">Armillaria tabescens</name>
    <name type="common">Ringless honey mushroom</name>
    <name type="synonym">Agaricus tabescens</name>
    <dbReference type="NCBI Taxonomy" id="1929756"/>
    <lineage>
        <taxon>Eukaryota</taxon>
        <taxon>Fungi</taxon>
        <taxon>Dikarya</taxon>
        <taxon>Basidiomycota</taxon>
        <taxon>Agaricomycotina</taxon>
        <taxon>Agaricomycetes</taxon>
        <taxon>Agaricomycetidae</taxon>
        <taxon>Agaricales</taxon>
        <taxon>Marasmiineae</taxon>
        <taxon>Physalacriaceae</taxon>
        <taxon>Desarmillaria</taxon>
    </lineage>
</organism>
<sequence length="81" mass="8724">MSRANILLPHDPVSSFDSGQDQYEVAFAATNITALGDFDGIMMTSARSFKAWEKANGAGNDAFPFYVVEKATASNAQQPHP</sequence>